<organism evidence="8 9">
    <name type="scientific">Phytophthora fragariae</name>
    <dbReference type="NCBI Taxonomy" id="53985"/>
    <lineage>
        <taxon>Eukaryota</taxon>
        <taxon>Sar</taxon>
        <taxon>Stramenopiles</taxon>
        <taxon>Oomycota</taxon>
        <taxon>Peronosporomycetes</taxon>
        <taxon>Peronosporales</taxon>
        <taxon>Peronosporaceae</taxon>
        <taxon>Phytophthora</taxon>
    </lineage>
</organism>
<accession>A0A6A3DKT2</accession>
<dbReference type="GO" id="GO:0006508">
    <property type="term" value="P:proteolysis"/>
    <property type="evidence" value="ECO:0007669"/>
    <property type="project" value="InterPro"/>
</dbReference>
<evidence type="ECO:0000256" key="4">
    <source>
        <dbReference type="PROSITE-ProRule" id="PRU10040"/>
    </source>
</evidence>
<reference evidence="8 9" key="1">
    <citation type="submission" date="2018-08" db="EMBL/GenBank/DDBJ databases">
        <title>Genomic investigation of the strawberry pathogen Phytophthora fragariae indicates pathogenicity is determined by transcriptional variation in three key races.</title>
        <authorList>
            <person name="Adams T.M."/>
            <person name="Armitage A.D."/>
            <person name="Sobczyk M.K."/>
            <person name="Bates H.J."/>
            <person name="Dunwell J.M."/>
            <person name="Nellist C.F."/>
            <person name="Harrison R.J."/>
        </authorList>
    </citation>
    <scope>NUCLEOTIDE SEQUENCE [LARGE SCALE GENOMIC DNA]</scope>
    <source>
        <strain evidence="8 9">NOV-9</strain>
    </source>
</reference>
<evidence type="ECO:0000313" key="8">
    <source>
        <dbReference type="EMBL" id="KAE8922522.1"/>
    </source>
</evidence>
<dbReference type="InterPro" id="IPR012334">
    <property type="entry name" value="Pectin_lyas_fold"/>
</dbReference>
<name>A0A6A3DKT2_9STRA</name>
<dbReference type="PANTHER" id="PTHR11261">
    <property type="entry name" value="INTERPHOTORECEPTOR RETINOID-BINDING PROTEIN"/>
    <property type="match status" value="1"/>
</dbReference>
<evidence type="ECO:0000256" key="5">
    <source>
        <dbReference type="RuleBase" id="RU000589"/>
    </source>
</evidence>
<dbReference type="EC" id="3.1.1.11" evidence="5"/>
<keyword evidence="2 5" id="KW-0378">Hydrolase</keyword>
<comment type="caution">
    <text evidence="8">The sequence shown here is derived from an EMBL/GenBank/DDBJ whole genome shotgun (WGS) entry which is preliminary data.</text>
</comment>
<dbReference type="InterPro" id="IPR033131">
    <property type="entry name" value="Pectinesterase_Asp_AS"/>
</dbReference>
<dbReference type="UniPathway" id="UPA00545">
    <property type="reaction ID" value="UER00823"/>
</dbReference>
<comment type="catalytic activity">
    <reaction evidence="5">
        <text>[(1-&gt;4)-alpha-D-galacturonosyl methyl ester](n) + n H2O = [(1-&gt;4)-alpha-D-galacturonosyl](n) + n methanol + n H(+)</text>
        <dbReference type="Rhea" id="RHEA:22380"/>
        <dbReference type="Rhea" id="RHEA-COMP:14570"/>
        <dbReference type="Rhea" id="RHEA-COMP:14573"/>
        <dbReference type="ChEBI" id="CHEBI:15377"/>
        <dbReference type="ChEBI" id="CHEBI:15378"/>
        <dbReference type="ChEBI" id="CHEBI:17790"/>
        <dbReference type="ChEBI" id="CHEBI:140522"/>
        <dbReference type="ChEBI" id="CHEBI:140523"/>
        <dbReference type="EC" id="3.1.1.11"/>
    </reaction>
</comment>
<dbReference type="AlphaFoldDB" id="A0A6A3DKT2"/>
<dbReference type="GO" id="GO:0008236">
    <property type="term" value="F:serine-type peptidase activity"/>
    <property type="evidence" value="ECO:0007669"/>
    <property type="project" value="InterPro"/>
</dbReference>
<evidence type="ECO:0000256" key="6">
    <source>
        <dbReference type="SAM" id="Phobius"/>
    </source>
</evidence>
<dbReference type="Proteomes" id="UP000429523">
    <property type="component" value="Unassembled WGS sequence"/>
</dbReference>
<feature type="domain" description="Tail specific protease" evidence="7">
    <location>
        <begin position="373"/>
        <end position="566"/>
    </location>
</feature>
<evidence type="ECO:0000313" key="9">
    <source>
        <dbReference type="Proteomes" id="UP000429523"/>
    </source>
</evidence>
<dbReference type="InterPro" id="IPR029045">
    <property type="entry name" value="ClpP/crotonase-like_dom_sf"/>
</dbReference>
<dbReference type="GO" id="GO:0042545">
    <property type="term" value="P:cell wall modification"/>
    <property type="evidence" value="ECO:0007669"/>
    <property type="project" value="UniProtKB-UniRule"/>
</dbReference>
<evidence type="ECO:0000256" key="2">
    <source>
        <dbReference type="ARBA" id="ARBA00022801"/>
    </source>
</evidence>
<feature type="transmembrane region" description="Helical" evidence="6">
    <location>
        <begin position="167"/>
        <end position="187"/>
    </location>
</feature>
<proteinExistence type="predicted"/>
<evidence type="ECO:0000259" key="7">
    <source>
        <dbReference type="SMART" id="SM00245"/>
    </source>
</evidence>
<dbReference type="PROSITE" id="PS00503">
    <property type="entry name" value="PECTINESTERASE_2"/>
    <property type="match status" value="1"/>
</dbReference>
<dbReference type="GO" id="GO:0030599">
    <property type="term" value="F:pectinesterase activity"/>
    <property type="evidence" value="ECO:0007669"/>
    <property type="project" value="UniProtKB-UniRule"/>
</dbReference>
<keyword evidence="6" id="KW-1133">Transmembrane helix</keyword>
<dbReference type="SUPFAM" id="SSF51126">
    <property type="entry name" value="Pectin lyase-like"/>
    <property type="match status" value="1"/>
</dbReference>
<sequence length="609" mass="66639">MTSTVRFKSDKVKVYNLNIANTAGNVGQALAVNVNATDYGFYGCNLTGYQDTVLADKGRELYAKTYINGATDFVFGRYAQAWFESCDIETIGTGYITASGRESASSSATIPQADMLAALRKPWTLLPRLDWLLTPDALLQLLILWPLELYEAVAILPVSFLRRHVPVLGGALVVLMALHGILLRLFLELLRTIFARVTYSRDPVLTFRGFWRAVQDHYAALEPRRVDWQLVRQLFGDAIQPATSDDDLWIALQESVSLCDDPSLAVSRAAGASAGPRTLTARGHKLPTAAALKFQQQTLAAMEREHLTQGGRRIANDRFVCGILNAETCPGWRIGYVCLTAMQGFVEFPLPRVDALMPTWTRAGPASKSTRPGAEQTLLEVDGKGGALAGSSAVPVPEIYDLESMRWSLEAILLGLGDVDGLILDLRFNQGGGTHVAALTVASFFASENKAALAFSTDEKLPGATPRFSKRKKYYIPYTSRYSRYRGPLAVLQSQYTRGTAELLCLSLMKRPLTCRIGATTAGSLSPTRQLRLPNYWTVEIPHQRIFSPDNMLYEGVGIPPTTVVPDMDVYPAQLSNGSSPTKQMTAAAASSAAFDPCVRKAIDHIMDV</sequence>
<keyword evidence="6" id="KW-0472">Membrane</keyword>
<gene>
    <name evidence="8" type="ORF">PF009_g27215</name>
</gene>
<dbReference type="SUPFAM" id="SSF52096">
    <property type="entry name" value="ClpP/crotonase"/>
    <property type="match status" value="1"/>
</dbReference>
<dbReference type="Gene3D" id="3.90.226.10">
    <property type="entry name" value="2-enoyl-CoA Hydratase, Chain A, domain 1"/>
    <property type="match status" value="1"/>
</dbReference>
<evidence type="ECO:0000256" key="1">
    <source>
        <dbReference type="ARBA" id="ARBA00005184"/>
    </source>
</evidence>
<dbReference type="Gene3D" id="2.160.20.10">
    <property type="entry name" value="Single-stranded right-handed beta-helix, Pectin lyase-like"/>
    <property type="match status" value="1"/>
</dbReference>
<keyword evidence="3 5" id="KW-0063">Aspartyl esterase</keyword>
<dbReference type="Gene3D" id="3.30.750.44">
    <property type="match status" value="1"/>
</dbReference>
<comment type="pathway">
    <text evidence="1 5">Glycan metabolism; pectin degradation; 2-dehydro-3-deoxy-D-gluconate from pectin: step 1/5.</text>
</comment>
<dbReference type="InterPro" id="IPR005151">
    <property type="entry name" value="Tail-specific_protease"/>
</dbReference>
<dbReference type="Pfam" id="PF01095">
    <property type="entry name" value="Pectinesterase"/>
    <property type="match status" value="1"/>
</dbReference>
<dbReference type="PANTHER" id="PTHR11261:SF3">
    <property type="entry name" value="RETINOL-BINDING PROTEIN 3"/>
    <property type="match status" value="1"/>
</dbReference>
<dbReference type="Pfam" id="PF03572">
    <property type="entry name" value="Peptidase_S41"/>
    <property type="match status" value="1"/>
</dbReference>
<feature type="active site" evidence="4">
    <location>
        <position position="72"/>
    </location>
</feature>
<dbReference type="InterPro" id="IPR000070">
    <property type="entry name" value="Pectinesterase_cat"/>
</dbReference>
<dbReference type="GO" id="GO:0045490">
    <property type="term" value="P:pectin catabolic process"/>
    <property type="evidence" value="ECO:0007669"/>
    <property type="project" value="UniProtKB-UniRule"/>
</dbReference>
<keyword evidence="6" id="KW-0812">Transmembrane</keyword>
<evidence type="ECO:0000256" key="3">
    <source>
        <dbReference type="ARBA" id="ARBA00023085"/>
    </source>
</evidence>
<dbReference type="InterPro" id="IPR011050">
    <property type="entry name" value="Pectin_lyase_fold/virulence"/>
</dbReference>
<protein>
    <recommendedName>
        <fullName evidence="5">Pectinesterase</fullName>
        <ecNumber evidence="5">3.1.1.11</ecNumber>
    </recommendedName>
</protein>
<dbReference type="EMBL" id="QXGF01003066">
    <property type="protein sequence ID" value="KAE8922522.1"/>
    <property type="molecule type" value="Genomic_DNA"/>
</dbReference>
<dbReference type="SMART" id="SM00245">
    <property type="entry name" value="TSPc"/>
    <property type="match status" value="1"/>
</dbReference>